<comment type="caution">
    <text evidence="1">The sequence shown here is derived from an EMBL/GenBank/DDBJ whole genome shotgun (WGS) entry which is preliminary data.</text>
</comment>
<dbReference type="EMBL" id="CM056811">
    <property type="protein sequence ID" value="KAJ8638510.1"/>
    <property type="molecule type" value="Genomic_DNA"/>
</dbReference>
<name>A0ACC2LYL9_PERAE</name>
<accession>A0ACC2LYL9</accession>
<organism evidence="1 2">
    <name type="scientific">Persea americana</name>
    <name type="common">Avocado</name>
    <dbReference type="NCBI Taxonomy" id="3435"/>
    <lineage>
        <taxon>Eukaryota</taxon>
        <taxon>Viridiplantae</taxon>
        <taxon>Streptophyta</taxon>
        <taxon>Embryophyta</taxon>
        <taxon>Tracheophyta</taxon>
        <taxon>Spermatophyta</taxon>
        <taxon>Magnoliopsida</taxon>
        <taxon>Magnoliidae</taxon>
        <taxon>Laurales</taxon>
        <taxon>Lauraceae</taxon>
        <taxon>Persea</taxon>
    </lineage>
</organism>
<reference evidence="1 2" key="1">
    <citation type="journal article" date="2022" name="Hortic Res">
        <title>A haplotype resolved chromosomal level avocado genome allows analysis of novel avocado genes.</title>
        <authorList>
            <person name="Nath O."/>
            <person name="Fletcher S.J."/>
            <person name="Hayward A."/>
            <person name="Shaw L.M."/>
            <person name="Masouleh A.K."/>
            <person name="Furtado A."/>
            <person name="Henry R.J."/>
            <person name="Mitter N."/>
        </authorList>
    </citation>
    <scope>NUCLEOTIDE SEQUENCE [LARGE SCALE GENOMIC DNA]</scope>
    <source>
        <strain evidence="2">cv. Hass</strain>
    </source>
</reference>
<protein>
    <submittedName>
        <fullName evidence="1">Uncharacterized protein</fullName>
    </submittedName>
</protein>
<sequence length="78" mass="8747">MSIHKEALVARGCGENKKWAATKAKPEHLNRCFSSLRLNTIPVEGLKDIDSEKLKAEIKRWAKAVVAYARQASDHFSP</sequence>
<keyword evidence="2" id="KW-1185">Reference proteome</keyword>
<evidence type="ECO:0000313" key="1">
    <source>
        <dbReference type="EMBL" id="KAJ8638510.1"/>
    </source>
</evidence>
<evidence type="ECO:0000313" key="2">
    <source>
        <dbReference type="Proteomes" id="UP001234297"/>
    </source>
</evidence>
<dbReference type="Proteomes" id="UP001234297">
    <property type="component" value="Chromosome 3"/>
</dbReference>
<gene>
    <name evidence="1" type="ORF">MRB53_012777</name>
</gene>
<proteinExistence type="predicted"/>